<sequence>ALKTLDNSSKITPEFINEIKACLKCGGVLDDWYWNLYDKAETPESLAFIASDNNMSPPGSQVSSRSVTQTHPLAFYTSGSFRFQNLPMPVNSLSINYRSNFASYDDTTHDKTYRT</sequence>
<dbReference type="Proteomes" id="UP000789920">
    <property type="component" value="Unassembled WGS sequence"/>
</dbReference>
<feature type="non-terminal residue" evidence="1">
    <location>
        <position position="115"/>
    </location>
</feature>
<gene>
    <name evidence="1" type="ORF">RPERSI_LOCUS27046</name>
</gene>
<proteinExistence type="predicted"/>
<evidence type="ECO:0000313" key="2">
    <source>
        <dbReference type="Proteomes" id="UP000789920"/>
    </source>
</evidence>
<dbReference type="EMBL" id="CAJVQC010094281">
    <property type="protein sequence ID" value="CAG8827709.1"/>
    <property type="molecule type" value="Genomic_DNA"/>
</dbReference>
<keyword evidence="2" id="KW-1185">Reference proteome</keyword>
<comment type="caution">
    <text evidence="1">The sequence shown here is derived from an EMBL/GenBank/DDBJ whole genome shotgun (WGS) entry which is preliminary data.</text>
</comment>
<accession>A0ACA9S7B6</accession>
<feature type="non-terminal residue" evidence="1">
    <location>
        <position position="1"/>
    </location>
</feature>
<evidence type="ECO:0000313" key="1">
    <source>
        <dbReference type="EMBL" id="CAG8827709.1"/>
    </source>
</evidence>
<organism evidence="1 2">
    <name type="scientific">Racocetra persica</name>
    <dbReference type="NCBI Taxonomy" id="160502"/>
    <lineage>
        <taxon>Eukaryota</taxon>
        <taxon>Fungi</taxon>
        <taxon>Fungi incertae sedis</taxon>
        <taxon>Mucoromycota</taxon>
        <taxon>Glomeromycotina</taxon>
        <taxon>Glomeromycetes</taxon>
        <taxon>Diversisporales</taxon>
        <taxon>Gigasporaceae</taxon>
        <taxon>Racocetra</taxon>
    </lineage>
</organism>
<protein>
    <submittedName>
        <fullName evidence="1">30631_t:CDS:1</fullName>
    </submittedName>
</protein>
<reference evidence="1" key="1">
    <citation type="submission" date="2021-06" db="EMBL/GenBank/DDBJ databases">
        <authorList>
            <person name="Kallberg Y."/>
            <person name="Tangrot J."/>
            <person name="Rosling A."/>
        </authorList>
    </citation>
    <scope>NUCLEOTIDE SEQUENCE</scope>
    <source>
        <strain evidence="1">MA461A</strain>
    </source>
</reference>
<name>A0ACA9S7B6_9GLOM</name>